<evidence type="ECO:0000313" key="5">
    <source>
        <dbReference type="Proteomes" id="UP000694865"/>
    </source>
</evidence>
<dbReference type="GeneID" id="102804375"/>
<keyword evidence="2" id="KW-1015">Disulfide bond</keyword>
<dbReference type="PROSITE" id="PS51354">
    <property type="entry name" value="GLUTAREDOXIN_2"/>
    <property type="match status" value="1"/>
</dbReference>
<name>A0ABM0MHU6_SACKO</name>
<dbReference type="InterPro" id="IPR036249">
    <property type="entry name" value="Thioredoxin-like_sf"/>
</dbReference>
<dbReference type="PROSITE" id="PS50186">
    <property type="entry name" value="DEP"/>
    <property type="match status" value="1"/>
</dbReference>
<evidence type="ECO:0000256" key="3">
    <source>
        <dbReference type="ARBA" id="ARBA00023284"/>
    </source>
</evidence>
<dbReference type="SUPFAM" id="SSF52833">
    <property type="entry name" value="Thioredoxin-like"/>
    <property type="match status" value="1"/>
</dbReference>
<evidence type="ECO:0000259" key="4">
    <source>
        <dbReference type="PROSITE" id="PS50186"/>
    </source>
</evidence>
<gene>
    <name evidence="6" type="primary">LOC102804375</name>
</gene>
<evidence type="ECO:0000256" key="1">
    <source>
        <dbReference type="ARBA" id="ARBA00002549"/>
    </source>
</evidence>
<dbReference type="Pfam" id="PF00462">
    <property type="entry name" value="Glutaredoxin"/>
    <property type="match status" value="1"/>
</dbReference>
<dbReference type="PANTHER" id="PTHR34386:SF1">
    <property type="entry name" value="GLUTAREDOXIN-LIKE PROTEIN NRDH"/>
    <property type="match status" value="1"/>
</dbReference>
<protein>
    <submittedName>
        <fullName evidence="6">Uncharacterized protein LOC102804375</fullName>
    </submittedName>
</protein>
<dbReference type="SUPFAM" id="SSF46785">
    <property type="entry name" value="Winged helix' DNA-binding domain"/>
    <property type="match status" value="1"/>
</dbReference>
<evidence type="ECO:0000313" key="6">
    <source>
        <dbReference type="RefSeq" id="XP_006819587.1"/>
    </source>
</evidence>
<dbReference type="InterPro" id="IPR000591">
    <property type="entry name" value="DEP_dom"/>
</dbReference>
<dbReference type="Pfam" id="PF00610">
    <property type="entry name" value="DEP"/>
    <property type="match status" value="1"/>
</dbReference>
<feature type="domain" description="DEP" evidence="4">
    <location>
        <begin position="121"/>
        <end position="204"/>
    </location>
</feature>
<dbReference type="Gene3D" id="3.40.30.10">
    <property type="entry name" value="Glutaredoxin"/>
    <property type="match status" value="1"/>
</dbReference>
<dbReference type="PROSITE" id="PS00195">
    <property type="entry name" value="GLUTAREDOXIN_1"/>
    <property type="match status" value="1"/>
</dbReference>
<dbReference type="PANTHER" id="PTHR34386">
    <property type="entry name" value="GLUTAREDOXIN"/>
    <property type="match status" value="1"/>
</dbReference>
<dbReference type="PRINTS" id="PR00160">
    <property type="entry name" value="GLUTAREDOXIN"/>
</dbReference>
<sequence>MKGRILIYSIVGCPHCMRAKSTLHELNLTYVDVSIDNYPDSVREEVKERTGKTSVPQIFFNAKHIGGNAELQELVKDKTQLDTLIDDVTNNEVPPDAPQLPDPSLMKNPEIGNLDFTCELDEYALLVRDLKASGLIKDHRSGLRVHKQSFIGKEFVDWMVQTKRVDRAKGVEMGQNLLEHHFGHHVKDSVNEFRDDNTHYRLMEDDESSALNAGLSSECEPRPATELSEYLRRLILAIYSDFLSSDGKSVDYKGIAESKKFNLYVKTTAELIRLDMNSLKREEKLAFFINIYNALVIHANVKVGPPVNLWQRYKFFNVVSYIIGGHVYSLQDMENGVLRSNRKGVGMLTKPFGAKDPRLQVALEKHEPGIHFALVCGAKSCPPIKTYSADDIDNQLKAAGEAFLESSDGCDVDMSRKEIRLSKIFKWYKEDFGNTKQELVQWIHEHMNDGDKKKQIRELIADRNYKISYMPYDWGVNSK</sequence>
<accession>A0ABM0MHU6</accession>
<dbReference type="Pfam" id="PF04784">
    <property type="entry name" value="DUF547"/>
    <property type="match status" value="1"/>
</dbReference>
<dbReference type="InterPro" id="IPR014025">
    <property type="entry name" value="Glutaredoxin_subgr"/>
</dbReference>
<dbReference type="CDD" id="cd04371">
    <property type="entry name" value="DEP"/>
    <property type="match status" value="1"/>
</dbReference>
<dbReference type="SMART" id="SM00049">
    <property type="entry name" value="DEP"/>
    <property type="match status" value="1"/>
</dbReference>
<dbReference type="InterPro" id="IPR051548">
    <property type="entry name" value="Grx-like_ET"/>
</dbReference>
<proteinExistence type="predicted"/>
<organism evidence="5 6">
    <name type="scientific">Saccoglossus kowalevskii</name>
    <name type="common">Acorn worm</name>
    <dbReference type="NCBI Taxonomy" id="10224"/>
    <lineage>
        <taxon>Eukaryota</taxon>
        <taxon>Metazoa</taxon>
        <taxon>Hemichordata</taxon>
        <taxon>Enteropneusta</taxon>
        <taxon>Harrimaniidae</taxon>
        <taxon>Saccoglossus</taxon>
    </lineage>
</organism>
<dbReference type="InterPro" id="IPR036390">
    <property type="entry name" value="WH_DNA-bd_sf"/>
</dbReference>
<dbReference type="InterPro" id="IPR011767">
    <property type="entry name" value="GLR_AS"/>
</dbReference>
<reference evidence="6" key="1">
    <citation type="submission" date="2025-08" db="UniProtKB">
        <authorList>
            <consortium name="RefSeq"/>
        </authorList>
    </citation>
    <scope>IDENTIFICATION</scope>
    <source>
        <tissue evidence="6">Testes</tissue>
    </source>
</reference>
<dbReference type="Gene3D" id="1.10.10.10">
    <property type="entry name" value="Winged helix-like DNA-binding domain superfamily/Winged helix DNA-binding domain"/>
    <property type="match status" value="1"/>
</dbReference>
<dbReference type="InterPro" id="IPR036388">
    <property type="entry name" value="WH-like_DNA-bd_sf"/>
</dbReference>
<keyword evidence="5" id="KW-1185">Reference proteome</keyword>
<dbReference type="RefSeq" id="XP_006819587.1">
    <property type="nucleotide sequence ID" value="XM_006819524.1"/>
</dbReference>
<dbReference type="InterPro" id="IPR006869">
    <property type="entry name" value="DUF547"/>
</dbReference>
<evidence type="ECO:0000256" key="2">
    <source>
        <dbReference type="ARBA" id="ARBA00023157"/>
    </source>
</evidence>
<keyword evidence="3" id="KW-0676">Redox-active center</keyword>
<dbReference type="InterPro" id="IPR002109">
    <property type="entry name" value="Glutaredoxin"/>
</dbReference>
<dbReference type="Proteomes" id="UP000694865">
    <property type="component" value="Unplaced"/>
</dbReference>
<comment type="function">
    <text evidence="1">Has a glutathione-disulfide oxidoreductase activity in the presence of NADPH and glutathione reductase. Reduces low molecular weight disulfides and proteins.</text>
</comment>